<feature type="domain" description="Ubiquitin 3 binding protein But2 C-terminal" evidence="2">
    <location>
        <begin position="281"/>
        <end position="416"/>
    </location>
</feature>
<dbReference type="PANTHER" id="PTHR39613:SF1">
    <property type="entry name" value="ANCHORED CELL WALL PROTEIN, PUTATIVE (AFU_ORTHOLOGUE AFUA_4G08960)-RELATED"/>
    <property type="match status" value="1"/>
</dbReference>
<evidence type="ECO:0000256" key="1">
    <source>
        <dbReference type="SAM" id="SignalP"/>
    </source>
</evidence>
<sequence length="427" mass="43237">MQFTLFAATAIALVAAGPLSSRYYNETTVAHTSAGPSIAAPITWSSSLESSAAISTAVLPSASSSNAVFSPIPASSSVKSSNSTTASAPTTAPYAMINGINGTAPTAIVKPEHPVTTVYQPEIVVVVINQITVVVTVYNAPVTTALGDVITTIFPQPKVTSTQTKGTETIVVIQPVTQAPIPTITSTIKLGDVISTVLVVPSAGPASTLGGPAPTQAAAPTYTYTALNNVCVCPLPSTVTQYVTVQTSPAASTPAAATTTTPASAPANCAAPATAAYPTLFPGFIIPVKASSPAQSFGTQYSASISADQEVVFQFNIAKTGKCSLNLALPPKNQLTTSSWAVTGDGIFSFAKLPTSVVESVSYAQLPGGLSFSDFTAVQGGTAVLGGTFDCVAGTTATFVLKSKNGATAQFFEDFNCPYVGLSVVQA</sequence>
<evidence type="ECO:0000313" key="4">
    <source>
        <dbReference type="Proteomes" id="UP000013776"/>
    </source>
</evidence>
<dbReference type="InterPro" id="IPR018620">
    <property type="entry name" value="Ubiquitin3-bd_protein_But2_C"/>
</dbReference>
<keyword evidence="4" id="KW-1185">Reference proteome</keyword>
<dbReference type="OrthoDB" id="4657524at2759"/>
<dbReference type="EMBL" id="CAHR02000041">
    <property type="protein sequence ID" value="CCG81474.1"/>
    <property type="molecule type" value="Genomic_DNA"/>
</dbReference>
<reference evidence="3 4" key="1">
    <citation type="journal article" date="2013" name="MBio">
        <title>Genome sequencing of the plant pathogen Taphrina deformans, the causal agent of peach leaf curl.</title>
        <authorList>
            <person name="Cisse O.H."/>
            <person name="Almeida J.M.G.C.F."/>
            <person name="Fonseca A."/>
            <person name="Kumar A.A."/>
            <person name="Salojaervi J."/>
            <person name="Overmyer K."/>
            <person name="Hauser P.M."/>
            <person name="Pagni M."/>
        </authorList>
    </citation>
    <scope>NUCLEOTIDE SEQUENCE [LARGE SCALE GENOMIC DNA]</scope>
    <source>
        <strain evidence="4">PYCC 5710 / ATCC 11124 / CBS 356.35 / IMI 108563 / JCM 9778 / NBRC 8474</strain>
    </source>
</reference>
<proteinExistence type="predicted"/>
<dbReference type="VEuPathDB" id="FungiDB:TAPDE_001307"/>
<gene>
    <name evidence="3" type="ORF">TAPDE_001307</name>
</gene>
<feature type="signal peptide" evidence="1">
    <location>
        <begin position="1"/>
        <end position="16"/>
    </location>
</feature>
<dbReference type="Pfam" id="PF09792">
    <property type="entry name" value="But2"/>
    <property type="match status" value="1"/>
</dbReference>
<dbReference type="STRING" id="1097556.R4XDQ8"/>
<dbReference type="Proteomes" id="UP000013776">
    <property type="component" value="Unassembled WGS sequence"/>
</dbReference>
<name>R4XDQ8_TAPDE</name>
<feature type="chain" id="PRO_5004373295" description="Ubiquitin 3 binding protein But2 C-terminal domain-containing protein" evidence="1">
    <location>
        <begin position="17"/>
        <end position="427"/>
    </location>
</feature>
<dbReference type="AlphaFoldDB" id="R4XDQ8"/>
<dbReference type="PANTHER" id="PTHR39613">
    <property type="entry name" value="ANCHORED CELL WALL PROTEIN, PUTATIVE (AFU_ORTHOLOGUE AFUA_4G08960)-RELATED"/>
    <property type="match status" value="1"/>
</dbReference>
<comment type="caution">
    <text evidence="3">The sequence shown here is derived from an EMBL/GenBank/DDBJ whole genome shotgun (WGS) entry which is preliminary data.</text>
</comment>
<evidence type="ECO:0000313" key="3">
    <source>
        <dbReference type="EMBL" id="CCG81474.1"/>
    </source>
</evidence>
<organism evidence="3 4">
    <name type="scientific">Taphrina deformans (strain PYCC 5710 / ATCC 11124 / CBS 356.35 / IMI 108563 / JCM 9778 / NBRC 8474)</name>
    <name type="common">Peach leaf curl fungus</name>
    <name type="synonym">Lalaria deformans</name>
    <dbReference type="NCBI Taxonomy" id="1097556"/>
    <lineage>
        <taxon>Eukaryota</taxon>
        <taxon>Fungi</taxon>
        <taxon>Dikarya</taxon>
        <taxon>Ascomycota</taxon>
        <taxon>Taphrinomycotina</taxon>
        <taxon>Taphrinomycetes</taxon>
        <taxon>Taphrinales</taxon>
        <taxon>Taphrinaceae</taxon>
        <taxon>Taphrina</taxon>
    </lineage>
</organism>
<keyword evidence="1" id="KW-0732">Signal</keyword>
<accession>R4XDQ8</accession>
<protein>
    <recommendedName>
        <fullName evidence="2">Ubiquitin 3 binding protein But2 C-terminal domain-containing protein</fullName>
    </recommendedName>
</protein>
<evidence type="ECO:0000259" key="2">
    <source>
        <dbReference type="Pfam" id="PF09792"/>
    </source>
</evidence>